<keyword evidence="3" id="KW-0808">Transferase</keyword>
<protein>
    <submittedName>
        <fullName evidence="9">SorD</fullName>
    </submittedName>
</protein>
<dbReference type="SUPFAM" id="SSF47336">
    <property type="entry name" value="ACP-like"/>
    <property type="match status" value="3"/>
</dbReference>
<feature type="domain" description="Carrier" evidence="7">
    <location>
        <begin position="548"/>
        <end position="625"/>
    </location>
</feature>
<dbReference type="SUPFAM" id="SSF51735">
    <property type="entry name" value="NAD(P)-binding Rossmann-fold domains"/>
    <property type="match status" value="3"/>
</dbReference>
<dbReference type="SUPFAM" id="SSF53901">
    <property type="entry name" value="Thiolase-like"/>
    <property type="match status" value="2"/>
</dbReference>
<sequence length="3101" mass="336179">MTTINGTSASHDARFHGARFIDERAERTLHRLMSGVLCAQLRSLGLFAAPSLESWKERVALPRPRDRWIDESLRALQEDGVVAAAEGRWTVTDPALADGADAWAKWEAHAREALSDPRVRLLDVTLRALPEILTGRQRATDVLFPDGSMHLVEGLYGDRSADALNATVASVVEAFVNARLRVEPRARVRILEIGAGAGRTSEGVLARLEPCAEAVEEYCFTDVSRAFLVHAQDHHARRHPCLKTAIFDVERPLADQGIAAGRYDVVIAANVLHATKNVRVSLRNAKAALQGNGVLVLNELSGRSLFAHLTFGLLERWWSYEDEALRLPGTPALTFDGWQRALRAEGFHSITCVAQGEGQQIIAAQSDGVIRQPLRRTWSAAATGTPETAWSNGEGAPRPARAGGVAVPPSRGEATGEDAVRAHIERTLLEQLSATLRMERAALDADRSFADYGLDSIMGVRTTEAVNEALSINLTSTSMFDHPSIRRLAAHIFAEYRDVVMAQIARPPSDPERASAMNGAPKARAAAELASETTATPAERSAAVDEKALRDHVRRTLLEQLSAALKMDRDAIDPGRSFADYGLDSIMGVRMTEAVNAALSIKLTSTSVFDHPTIDKLAEHVVTEFGDVLAAELATAPARGGAAPEAQPLPPTRAAASAPAPFSPRPAPAPPPSSAGTSAASAGREPIAIVGMSARFARADSVQELWKHLAGGADLTEPVTRWDLAREYAAANIENGCQRGGFLGDIDAFEPLFFNISGVEAAYMDPQQRLFLQESWRALEDAGYAGPSIEGRRCGVYVGFNGGDYPQLFVGLPPCPDAMLGSASSILSARIAYFLDLKGPAMTIDAACSSSLVTMHLACQALRGGEIDLALAGGVYVQCTPSFYVLASVTGMLSPRGRCHTFDDRADGFVPGEGVGAVVLKRLSDAIADGDHVYAVIRGSAINQDGATNGITAPSALSQERLEREVYETFGIHPEEIEMVEAHGTGTKLGDPIEYQALTRAFRKFTAKKHFCAIGSIKTNIGHTTAAAGLAGVIKCVLALQHRRIPPSLHFERGNSHIDFDDSPFYVNTTLRPWETPPGRRRCAAVSSFGMSGTNAHMVLEEAPPIARTHRELPAHLVVLSARTAEQLREQAERLLRHCEESPTLDGGSVSYTLLVGRKHFEHRLACVARDPSDLASVLREWLGASSRGGRRSVRLREGRVAREFVEQPMLREVAEGLFGKLATLEQDPERYQQALAALADLYCQGYSLDWRALYGAHPPRRVPLPGYPFAKERYWVAAPSAAAPAVDRGAGRSHGVEALGGVQPHDDGRRPAQQTSSPLGGAERDEGVERLLFSEEWQPSPLEPSAASRAASCILVVISRDRQHGEHLLAALRARDPGVLGEVVELPASADGASTLAESFRRVVDRRGRIDAVWCSWALEPTGRVDDHAPIVRVIQGLASARVREATVLLAAECASPVERCHVESWIGYERSLKHVLPHVRLAIIHEQKYVDGANDAALADAHDPLARWAHRLWDELHGEKIESALYVGQRRHVLRVKPIEDAPMEEPPLRAGGTYLITGGLGGLGYLFARHLAERYAAYLILVGRSPLDAAKEERIQALRALGGEAVYIAADVADREQLRAALDEGQERFGRLRGVIHAAGVATGEDVLSKDFGRFEEVLAAKVAGTLALHDVCGDLSLDFLCHFSSASAFLGDVGSCDYAVGNRFEVAHAKYVSGREVALCWPLWADGGMRFGDGEATQLYLKSSGQEALRAADGVEVFEQILARYWGGGPNHALVLSGRKSRVHRLLGLTPPAGERERSEPAAPRPDQRRPELVGLPLEDCVLWELREISSEMLAVPRERLDAGSNLAEFGFDSIRLADLATRLSRKYRVEITPAIFFSHNNLSTLAEHLVSAHGEALRAVYDGGEANRSAAPAFSQNSLEKPSEHLVGTHGEHLRRFYGESGDDRAGAPAPATAVVPSVTPEPAPPPSPAAARATDGPEPIAIVGMSGRFPGARTVDELWDILASGREAIEEIPPERFDWRAIYEPANGSPVPKKTNSKWMGVLPGADEFDPLFFEISPREALSMDPRQRLLLQEAYRALEDAGYAAAQLGRDAIGVFVGVEQGDYQDMLSDDGVEGTIASSHEGILAARLSYFLNLRGPVLALNTACSSGLVAAHQACMSLRARECDAAIAAGVNLVATPRSYVGMSQAGMLSPDGKCYAFDRRANGIVAGEAVVAVVLKRLSQARADGDLVYAVIRGSGINYDGKTNGITAPSGAAQTELIEGVHRRAGIDPAAIEYIVTHGTGTRLGDPVEINALTDAFKRVRHEEAFCALTSTKTNVGHTFAASGLVSLVGLVQALRHETIPASLHCEQLSDYIDWSRSPFFVNTRNKAWRRRPDRPRLGAVSAFGLSGTNAHMVVEGDDALEALASRSPTAPYFLLALSAKTEEALLQRTRDLVDLLKNGTSAWDAPAMASLGYALLNHRQHFHHRCAVVIADRAQAIAVLERASGGENHAALLRGKVAKEFVEQPALKRYVQNLLAALPAQAGDPQAYRESLTALADVYCQGYQLDWQKLYGDVRPTRVRVPTYPFARRRFWIQPVPRTPAAATVTEQATSSDRSDSPRAGSPLVGLRRLVRVWEPVEVPEEALPRAFAGEGEGTLVIGGDEVAKAAIRARHPRAVFSDIAPDDHPSAIADRLKGVQALEHVLWIAPRAPTTEPDALVDAQQRGVLHGFRIIKALLASGHEASALAWTVVTYRTQAVHRTGEVEPSHAGVHGLIGAMAKEHPGWSVRLLDFESDADWKTSRWFEVPPDHRARCWARRGGQWHRAQLVDAQPIDAAAGGAYRRGGVYVVIGGAGYVGAAWSEWVVRRYQAKVIWLGRREKDAVIQAKIDRVAAFGPAPEYIPADATDRESLERVRAQIKRSHPQIDGLVLSSAQLQPRLLTELDERQFTEDLRAKVDASVRALQVFGDGQLQLVLFFSSLISFIRNPRQSAYAAGCTFADAFAHALSRRAEPVAAAIKVMNWGYWDNPANDGLDEFAQMKRMGIGAITVEEAMPALDSLIAGPLDQMGFIKLTKPLVIEGMDRKSVLTVHRERPATNMERMRARMTQLRSV</sequence>
<dbReference type="Gene3D" id="3.40.50.150">
    <property type="entry name" value="Vaccinia Virus protein VP39"/>
    <property type="match status" value="1"/>
</dbReference>
<dbReference type="InterPro" id="IPR057326">
    <property type="entry name" value="KR_dom"/>
</dbReference>
<accession>E5FNE7</accession>
<dbReference type="Gene3D" id="1.10.1240.100">
    <property type="match status" value="2"/>
</dbReference>
<dbReference type="PROSITE" id="PS00012">
    <property type="entry name" value="PHOSPHOPANTETHEINE"/>
    <property type="match status" value="3"/>
</dbReference>
<feature type="compositionally biased region" description="Basic and acidic residues" evidence="6">
    <location>
        <begin position="1942"/>
        <end position="1951"/>
    </location>
</feature>
<dbReference type="PROSITE" id="PS52004">
    <property type="entry name" value="KS3_2"/>
    <property type="match status" value="2"/>
</dbReference>
<dbReference type="InterPro" id="IPR013968">
    <property type="entry name" value="PKS_KR"/>
</dbReference>
<dbReference type="InterPro" id="IPR016039">
    <property type="entry name" value="Thiolase-like"/>
</dbReference>
<dbReference type="GO" id="GO:0005886">
    <property type="term" value="C:plasma membrane"/>
    <property type="evidence" value="ECO:0007669"/>
    <property type="project" value="TreeGrafter"/>
</dbReference>
<dbReference type="GO" id="GO:0031177">
    <property type="term" value="F:phosphopantetheine binding"/>
    <property type="evidence" value="ECO:0007669"/>
    <property type="project" value="InterPro"/>
</dbReference>
<evidence type="ECO:0000256" key="6">
    <source>
        <dbReference type="SAM" id="MobiDB-lite"/>
    </source>
</evidence>
<dbReference type="Pfam" id="PF00109">
    <property type="entry name" value="ketoacyl-synt"/>
    <property type="match status" value="2"/>
</dbReference>
<dbReference type="Gene3D" id="1.10.1200.10">
    <property type="entry name" value="ACP-like"/>
    <property type="match status" value="3"/>
</dbReference>
<name>E5FNE7_SORCE</name>
<evidence type="ECO:0000256" key="3">
    <source>
        <dbReference type="ARBA" id="ARBA00022679"/>
    </source>
</evidence>
<evidence type="ECO:0000256" key="4">
    <source>
        <dbReference type="ARBA" id="ARBA00023268"/>
    </source>
</evidence>
<dbReference type="InterPro" id="IPR013217">
    <property type="entry name" value="Methyltransf_12"/>
</dbReference>
<dbReference type="SUPFAM" id="SSF53335">
    <property type="entry name" value="S-adenosyl-L-methionine-dependent methyltransferases"/>
    <property type="match status" value="1"/>
</dbReference>
<dbReference type="CDD" id="cd08953">
    <property type="entry name" value="KR_2_SDR_x"/>
    <property type="match status" value="2"/>
</dbReference>
<dbReference type="InterPro" id="IPR014031">
    <property type="entry name" value="Ketoacyl_synth_C"/>
</dbReference>
<proteinExistence type="predicted"/>
<dbReference type="PANTHER" id="PTHR43775:SF37">
    <property type="entry name" value="SI:DKEY-61P9.11"/>
    <property type="match status" value="1"/>
</dbReference>
<dbReference type="Pfam" id="PF00550">
    <property type="entry name" value="PP-binding"/>
    <property type="match status" value="3"/>
</dbReference>
<dbReference type="GO" id="GO:0071770">
    <property type="term" value="P:DIM/DIP cell wall layer assembly"/>
    <property type="evidence" value="ECO:0007669"/>
    <property type="project" value="TreeGrafter"/>
</dbReference>
<dbReference type="InterPro" id="IPR050091">
    <property type="entry name" value="PKS_NRPS_Biosynth_Enz"/>
</dbReference>
<dbReference type="InterPro" id="IPR036291">
    <property type="entry name" value="NAD(P)-bd_dom_sf"/>
</dbReference>
<feature type="region of interest" description="Disordered" evidence="6">
    <location>
        <begin position="1287"/>
        <end position="1325"/>
    </location>
</feature>
<reference evidence="9" key="1">
    <citation type="journal article" date="2010" name="ChemBioChem">
        <title>Analysis of the sorangicin gene cluster reinforces the utility of a combined phylogenetic/retrobiosynthetic analysis for deciphering natural product assembly by trans-AT PKS.</title>
        <authorList>
            <person name="Irschik H."/>
            <person name="Kopp M."/>
            <person name="Weissman K.J."/>
            <person name="Buntin K."/>
            <person name="Piel J."/>
            <person name="Muller R."/>
        </authorList>
    </citation>
    <scope>NUCLEOTIDE SEQUENCE</scope>
    <source>
        <strain evidence="9">So ce12</strain>
    </source>
</reference>
<dbReference type="InterPro" id="IPR018201">
    <property type="entry name" value="Ketoacyl_synth_AS"/>
</dbReference>
<dbReference type="GO" id="GO:0006633">
    <property type="term" value="P:fatty acid biosynthetic process"/>
    <property type="evidence" value="ECO:0007669"/>
    <property type="project" value="InterPro"/>
</dbReference>
<feature type="compositionally biased region" description="Low complexity" evidence="6">
    <location>
        <begin position="1953"/>
        <end position="1964"/>
    </location>
</feature>
<dbReference type="SMART" id="SM00823">
    <property type="entry name" value="PKS_PP"/>
    <property type="match status" value="3"/>
</dbReference>
<dbReference type="Pfam" id="PF02801">
    <property type="entry name" value="Ketoacyl-synt_C"/>
    <property type="match status" value="2"/>
</dbReference>
<keyword evidence="1" id="KW-0596">Phosphopantetheine</keyword>
<dbReference type="InterPro" id="IPR014030">
    <property type="entry name" value="Ketoacyl_synth_N"/>
</dbReference>
<comment type="function">
    <text evidence="5">Involved in production of the polyketide antibiotic thailandamide.</text>
</comment>
<feature type="compositionally biased region" description="Low complexity" evidence="6">
    <location>
        <begin position="520"/>
        <end position="539"/>
    </location>
</feature>
<dbReference type="Pfam" id="PF08659">
    <property type="entry name" value="KR"/>
    <property type="match status" value="2"/>
</dbReference>
<feature type="compositionally biased region" description="Pro residues" evidence="6">
    <location>
        <begin position="661"/>
        <end position="673"/>
    </location>
</feature>
<dbReference type="EMBL" id="HM584908">
    <property type="protein sequence ID" value="ADN68479.1"/>
    <property type="molecule type" value="Genomic_DNA"/>
</dbReference>
<dbReference type="InterPro" id="IPR029063">
    <property type="entry name" value="SAM-dependent_MTases_sf"/>
</dbReference>
<dbReference type="InterPro" id="IPR009081">
    <property type="entry name" value="PP-bd_ACP"/>
</dbReference>
<dbReference type="InterPro" id="IPR036736">
    <property type="entry name" value="ACP-like_sf"/>
</dbReference>
<dbReference type="SMART" id="SM01294">
    <property type="entry name" value="PKS_PP_betabranch"/>
    <property type="match status" value="2"/>
</dbReference>
<feature type="compositionally biased region" description="Low complexity" evidence="6">
    <location>
        <begin position="393"/>
        <end position="409"/>
    </location>
</feature>
<feature type="region of interest" description="Disordered" evidence="6">
    <location>
        <begin position="2593"/>
        <end position="2612"/>
    </location>
</feature>
<feature type="region of interest" description="Disordered" evidence="6">
    <location>
        <begin position="639"/>
        <end position="682"/>
    </location>
</feature>
<dbReference type="CDD" id="cd00833">
    <property type="entry name" value="PKS"/>
    <property type="match status" value="2"/>
</dbReference>
<dbReference type="InterPro" id="IPR020806">
    <property type="entry name" value="PKS_PP-bd"/>
</dbReference>
<dbReference type="SMART" id="SM00825">
    <property type="entry name" value="PKS_KS"/>
    <property type="match status" value="2"/>
</dbReference>
<dbReference type="SMART" id="SM00822">
    <property type="entry name" value="PKS_KR"/>
    <property type="match status" value="2"/>
</dbReference>
<dbReference type="Pfam" id="PF08242">
    <property type="entry name" value="Methyltransf_12"/>
    <property type="match status" value="1"/>
</dbReference>
<keyword evidence="2" id="KW-0597">Phosphoprotein</keyword>
<dbReference type="GO" id="GO:0005737">
    <property type="term" value="C:cytoplasm"/>
    <property type="evidence" value="ECO:0007669"/>
    <property type="project" value="TreeGrafter"/>
</dbReference>
<feature type="domain" description="Ketosynthase family 3 (KS3)" evidence="8">
    <location>
        <begin position="1983"/>
        <end position="2407"/>
    </location>
</feature>
<feature type="region of interest" description="Disordered" evidence="6">
    <location>
        <begin position="1793"/>
        <end position="1815"/>
    </location>
</feature>
<evidence type="ECO:0000313" key="9">
    <source>
        <dbReference type="EMBL" id="ADN68479.1"/>
    </source>
</evidence>
<feature type="region of interest" description="Disordered" evidence="6">
    <location>
        <begin position="385"/>
        <end position="417"/>
    </location>
</feature>
<feature type="compositionally biased region" description="Basic and acidic residues" evidence="6">
    <location>
        <begin position="1798"/>
        <end position="1815"/>
    </location>
</feature>
<dbReference type="Pfam" id="PF22621">
    <property type="entry name" value="CurL-like_PKS_C"/>
    <property type="match status" value="2"/>
</dbReference>
<dbReference type="InterPro" id="IPR020841">
    <property type="entry name" value="PKS_Beta-ketoAc_synthase_dom"/>
</dbReference>
<evidence type="ECO:0000256" key="1">
    <source>
        <dbReference type="ARBA" id="ARBA00022450"/>
    </source>
</evidence>
<dbReference type="CDD" id="cd02440">
    <property type="entry name" value="AdoMet_MTases"/>
    <property type="match status" value="1"/>
</dbReference>
<dbReference type="PANTHER" id="PTHR43775">
    <property type="entry name" value="FATTY ACID SYNTHASE"/>
    <property type="match status" value="1"/>
</dbReference>
<feature type="domain" description="Carrier" evidence="7">
    <location>
        <begin position="1821"/>
        <end position="1898"/>
    </location>
</feature>
<keyword evidence="4" id="KW-0511">Multifunctional enzyme</keyword>
<dbReference type="GO" id="GO:0004315">
    <property type="term" value="F:3-oxoacyl-[acyl-carrier-protein] synthase activity"/>
    <property type="evidence" value="ECO:0007669"/>
    <property type="project" value="InterPro"/>
</dbReference>
<feature type="region of interest" description="Disordered" evidence="6">
    <location>
        <begin position="1942"/>
        <end position="1988"/>
    </location>
</feature>
<dbReference type="FunFam" id="3.40.47.10:FF:000019">
    <property type="entry name" value="Polyketide synthase type I"/>
    <property type="match status" value="2"/>
</dbReference>
<feature type="compositionally biased region" description="Pro residues" evidence="6">
    <location>
        <begin position="1965"/>
        <end position="1974"/>
    </location>
</feature>
<organism evidence="9">
    <name type="scientific">Sorangium cellulosum</name>
    <name type="common">Polyangium cellulosum</name>
    <dbReference type="NCBI Taxonomy" id="56"/>
    <lineage>
        <taxon>Bacteria</taxon>
        <taxon>Pseudomonadati</taxon>
        <taxon>Myxococcota</taxon>
        <taxon>Polyangia</taxon>
        <taxon>Polyangiales</taxon>
        <taxon>Polyangiaceae</taxon>
        <taxon>Sorangium</taxon>
    </lineage>
</organism>
<dbReference type="InterPro" id="IPR006162">
    <property type="entry name" value="Ppantetheine_attach_site"/>
</dbReference>
<feature type="domain" description="Carrier" evidence="7">
    <location>
        <begin position="419"/>
        <end position="496"/>
    </location>
</feature>
<evidence type="ECO:0000256" key="5">
    <source>
        <dbReference type="ARBA" id="ARBA00054155"/>
    </source>
</evidence>
<evidence type="ECO:0000259" key="8">
    <source>
        <dbReference type="PROSITE" id="PS52004"/>
    </source>
</evidence>
<dbReference type="GO" id="GO:0004312">
    <property type="term" value="F:fatty acid synthase activity"/>
    <property type="evidence" value="ECO:0007669"/>
    <property type="project" value="TreeGrafter"/>
</dbReference>
<dbReference type="Gene3D" id="3.40.47.10">
    <property type="match status" value="2"/>
</dbReference>
<gene>
    <name evidence="9" type="primary">sorD</name>
</gene>
<dbReference type="PROSITE" id="PS00606">
    <property type="entry name" value="KS3_1"/>
    <property type="match status" value="1"/>
</dbReference>
<evidence type="ECO:0000259" key="7">
    <source>
        <dbReference type="PROSITE" id="PS50075"/>
    </source>
</evidence>
<dbReference type="Gene3D" id="3.40.50.720">
    <property type="entry name" value="NAD(P)-binding Rossmann-like Domain"/>
    <property type="match status" value="2"/>
</dbReference>
<feature type="domain" description="Ketosynthase family 3 (KS3)" evidence="8">
    <location>
        <begin position="684"/>
        <end position="1102"/>
    </location>
</feature>
<dbReference type="PROSITE" id="PS50075">
    <property type="entry name" value="CARRIER"/>
    <property type="match status" value="3"/>
</dbReference>
<feature type="region of interest" description="Disordered" evidence="6">
    <location>
        <begin position="507"/>
        <end position="544"/>
    </location>
</feature>
<evidence type="ECO:0000256" key="2">
    <source>
        <dbReference type="ARBA" id="ARBA00022553"/>
    </source>
</evidence>